<accession>A0A0G9L4X5</accession>
<dbReference type="Proteomes" id="UP000035154">
    <property type="component" value="Unassembled WGS sequence"/>
</dbReference>
<evidence type="ECO:0008006" key="3">
    <source>
        <dbReference type="Google" id="ProtNLM"/>
    </source>
</evidence>
<reference evidence="1 2" key="1">
    <citation type="submission" date="2014-01" db="EMBL/GenBank/DDBJ databases">
        <title>Development of a Comparative Genomic Fingerprinting Assay for High Resolution Genotyping of Arcobacter butzleri.</title>
        <authorList>
            <person name="Webb A.L."/>
            <person name="Inglis G.D."/>
            <person name="Kruczkiewicz P."/>
            <person name="Selinger L.B."/>
            <person name="Taboada E.N."/>
        </authorList>
    </citation>
    <scope>NUCLEOTIDE SEQUENCE [LARGE SCALE GENOMIC DNA]</scope>
    <source>
        <strain evidence="1 2">L355</strain>
    </source>
</reference>
<organism evidence="1 2">
    <name type="scientific">Aliarcobacter butzleri L355</name>
    <dbReference type="NCBI Taxonomy" id="1447263"/>
    <lineage>
        <taxon>Bacteria</taxon>
        <taxon>Pseudomonadati</taxon>
        <taxon>Campylobacterota</taxon>
        <taxon>Epsilonproteobacteria</taxon>
        <taxon>Campylobacterales</taxon>
        <taxon>Arcobacteraceae</taxon>
        <taxon>Aliarcobacter</taxon>
    </lineage>
</organism>
<sequence>MLAKFLQAIHKKKLVQVKFVAKSDGQLRDRKCVPFDYGASTTAKDKSDKYHFYDLNSPSGRHNLPLFPNQIREITILEDESFEPADYVKWEPSWIVKRDWGQYS</sequence>
<name>A0A0G9L4X5_9BACT</name>
<dbReference type="PATRIC" id="fig|1447263.3.peg.337"/>
<dbReference type="AlphaFoldDB" id="A0A0G9L4X5"/>
<dbReference type="RefSeq" id="WP_046997795.1">
    <property type="nucleotide sequence ID" value="NZ_JAIW01000010.1"/>
</dbReference>
<comment type="caution">
    <text evidence="1">The sequence shown here is derived from an EMBL/GenBank/DDBJ whole genome shotgun (WGS) entry which is preliminary data.</text>
</comment>
<evidence type="ECO:0000313" key="1">
    <source>
        <dbReference type="EMBL" id="KLE11413.1"/>
    </source>
</evidence>
<evidence type="ECO:0000313" key="2">
    <source>
        <dbReference type="Proteomes" id="UP000035154"/>
    </source>
</evidence>
<gene>
    <name evidence="1" type="ORF">AF80_01765</name>
</gene>
<protein>
    <recommendedName>
        <fullName evidence="3">WYL domain-containing protein</fullName>
    </recommendedName>
</protein>
<dbReference type="EMBL" id="JAIW01000010">
    <property type="protein sequence ID" value="KLE11413.1"/>
    <property type="molecule type" value="Genomic_DNA"/>
</dbReference>
<proteinExistence type="predicted"/>